<dbReference type="PANTHER" id="PTHR10584">
    <property type="entry name" value="SUGAR KINASE"/>
    <property type="match status" value="1"/>
</dbReference>
<evidence type="ECO:0000256" key="2">
    <source>
        <dbReference type="ARBA" id="ARBA00022777"/>
    </source>
</evidence>
<dbReference type="Gene3D" id="3.40.1190.20">
    <property type="match status" value="1"/>
</dbReference>
<dbReference type="SUPFAM" id="SSF46785">
    <property type="entry name" value="Winged helix' DNA-binding domain"/>
    <property type="match status" value="1"/>
</dbReference>
<name>A0ABV2IAJ7_9HYPH</name>
<dbReference type="PANTHER" id="PTHR10584:SF166">
    <property type="entry name" value="RIBOKINASE"/>
    <property type="match status" value="1"/>
</dbReference>
<dbReference type="EC" id="2.7.1.83" evidence="4"/>
<evidence type="ECO:0000256" key="1">
    <source>
        <dbReference type="ARBA" id="ARBA00022679"/>
    </source>
</evidence>
<dbReference type="EMBL" id="JBEPLY010000005">
    <property type="protein sequence ID" value="MET3599938.1"/>
    <property type="molecule type" value="Genomic_DNA"/>
</dbReference>
<dbReference type="GO" id="GO:0050225">
    <property type="term" value="F:pseudouridine kinase activity"/>
    <property type="evidence" value="ECO:0007669"/>
    <property type="project" value="UniProtKB-EC"/>
</dbReference>
<dbReference type="InterPro" id="IPR011611">
    <property type="entry name" value="PfkB_dom"/>
</dbReference>
<feature type="domain" description="Carbohydrate kinase PfkB" evidence="3">
    <location>
        <begin position="63"/>
        <end position="351"/>
    </location>
</feature>
<gene>
    <name evidence="4" type="ORF">ABID12_001878</name>
</gene>
<sequence length="380" mass="40394">MPELSQIELSLLRLIREDPFAGQQEMAHRLGISRPAVAAHVMRLTERGHILGRGYVLPQEGRIVAIGGAVIDRKYHARAPLIAGTSNPVEGTRSFGGVARNVAENLALLGASTGFVSAVGTDESGRDLLRHLRERGVDTAHVLSLPDQRTAEYAAILEPGGDLAYGIADMAIFDALTPEMMDSVWPAVASASLVFADCNLPAATLAALIEKRPRSRFSLAVDAVSTPKVARLPRELKGIDLLFMNFDEACAWKNCIFTRDIKGMMDAANALHEAGAAAVVLSCGTLGVVVHTKDAVSHVPVVEANPVDMTGAGDAMIAGTLNFYSRNDTLVEAVRKGALIGSLTTETPASVHPELSTDFVEACLHRLGPSVTNGDHLVRN</sequence>
<protein>
    <submittedName>
        <fullName evidence="4">Pseudouridine kinase</fullName>
        <ecNumber evidence="4">2.7.1.83</ecNumber>
    </submittedName>
</protein>
<dbReference type="CDD" id="cd01941">
    <property type="entry name" value="YeiC_kinase_like"/>
    <property type="match status" value="1"/>
</dbReference>
<dbReference type="SUPFAM" id="SSF53613">
    <property type="entry name" value="Ribokinase-like"/>
    <property type="match status" value="1"/>
</dbReference>
<dbReference type="InterPro" id="IPR002173">
    <property type="entry name" value="Carboh/pur_kinase_PfkB_CS"/>
</dbReference>
<keyword evidence="1 4" id="KW-0808">Transferase</keyword>
<accession>A0ABV2IAJ7</accession>
<dbReference type="Gene3D" id="1.10.10.10">
    <property type="entry name" value="Winged helix-like DNA-binding domain superfamily/Winged helix DNA-binding domain"/>
    <property type="match status" value="1"/>
</dbReference>
<dbReference type="Pfam" id="PF13412">
    <property type="entry name" value="HTH_24"/>
    <property type="match status" value="1"/>
</dbReference>
<evidence type="ECO:0000313" key="5">
    <source>
        <dbReference type="Proteomes" id="UP001549164"/>
    </source>
</evidence>
<dbReference type="RefSeq" id="WP_354434003.1">
    <property type="nucleotide sequence ID" value="NZ_JBEPLY010000005.1"/>
</dbReference>
<comment type="caution">
    <text evidence="4">The sequence shown here is derived from an EMBL/GenBank/DDBJ whole genome shotgun (WGS) entry which is preliminary data.</text>
</comment>
<reference evidence="4 5" key="1">
    <citation type="submission" date="2024-06" db="EMBL/GenBank/DDBJ databases">
        <title>Genomic Encyclopedia of Type Strains, Phase IV (KMG-IV): sequencing the most valuable type-strain genomes for metagenomic binning, comparative biology and taxonomic classification.</title>
        <authorList>
            <person name="Goeker M."/>
        </authorList>
    </citation>
    <scope>NUCLEOTIDE SEQUENCE [LARGE SCALE GENOMIC DNA]</scope>
    <source>
        <strain evidence="4 5">DSM 28102</strain>
    </source>
</reference>
<organism evidence="4 5">
    <name type="scientific">Martelella mangrovi</name>
    <dbReference type="NCBI Taxonomy" id="1397477"/>
    <lineage>
        <taxon>Bacteria</taxon>
        <taxon>Pseudomonadati</taxon>
        <taxon>Pseudomonadota</taxon>
        <taxon>Alphaproteobacteria</taxon>
        <taxon>Hyphomicrobiales</taxon>
        <taxon>Aurantimonadaceae</taxon>
        <taxon>Martelella</taxon>
    </lineage>
</organism>
<evidence type="ECO:0000259" key="3">
    <source>
        <dbReference type="Pfam" id="PF00294"/>
    </source>
</evidence>
<keyword evidence="5" id="KW-1185">Reference proteome</keyword>
<dbReference type="InterPro" id="IPR036390">
    <property type="entry name" value="WH_DNA-bd_sf"/>
</dbReference>
<dbReference type="InterPro" id="IPR036388">
    <property type="entry name" value="WH-like_DNA-bd_sf"/>
</dbReference>
<dbReference type="Proteomes" id="UP001549164">
    <property type="component" value="Unassembled WGS sequence"/>
</dbReference>
<evidence type="ECO:0000313" key="4">
    <source>
        <dbReference type="EMBL" id="MET3599938.1"/>
    </source>
</evidence>
<dbReference type="PROSITE" id="PS00583">
    <property type="entry name" value="PFKB_KINASES_1"/>
    <property type="match status" value="1"/>
</dbReference>
<proteinExistence type="predicted"/>
<dbReference type="InterPro" id="IPR029056">
    <property type="entry name" value="Ribokinase-like"/>
</dbReference>
<keyword evidence="2 4" id="KW-0418">Kinase</keyword>
<dbReference type="Pfam" id="PF00294">
    <property type="entry name" value="PfkB"/>
    <property type="match status" value="1"/>
</dbReference>